<keyword evidence="2" id="KW-1185">Reference proteome</keyword>
<gene>
    <name evidence="1" type="ORF">AVEN_118917_1</name>
</gene>
<name>A0A4Y2BX49_ARAVE</name>
<comment type="caution">
    <text evidence="1">The sequence shown here is derived from an EMBL/GenBank/DDBJ whole genome shotgun (WGS) entry which is preliminary data.</text>
</comment>
<dbReference type="AlphaFoldDB" id="A0A4Y2BX49"/>
<evidence type="ECO:0000313" key="1">
    <source>
        <dbReference type="EMBL" id="GBL96770.1"/>
    </source>
</evidence>
<accession>A0A4Y2BX49</accession>
<sequence length="138" mass="14916">MVAKAVASLGANVVVGNWRSASRNEIRTTDLAAMEITVDLQDDNHGVQRPTDWPVQGFPQEQGPFFVGGPFDVREGLQAEPAGARAEGGLQEEPGPHAGARLRLQEGLGGLPGNFPEAQVELLIHRPGSQIWTRYPQR</sequence>
<organism evidence="1 2">
    <name type="scientific">Araneus ventricosus</name>
    <name type="common">Orbweaver spider</name>
    <name type="synonym">Epeira ventricosa</name>
    <dbReference type="NCBI Taxonomy" id="182803"/>
    <lineage>
        <taxon>Eukaryota</taxon>
        <taxon>Metazoa</taxon>
        <taxon>Ecdysozoa</taxon>
        <taxon>Arthropoda</taxon>
        <taxon>Chelicerata</taxon>
        <taxon>Arachnida</taxon>
        <taxon>Araneae</taxon>
        <taxon>Araneomorphae</taxon>
        <taxon>Entelegynae</taxon>
        <taxon>Araneoidea</taxon>
        <taxon>Araneidae</taxon>
        <taxon>Araneus</taxon>
    </lineage>
</organism>
<proteinExistence type="predicted"/>
<dbReference type="EMBL" id="BGPR01000124">
    <property type="protein sequence ID" value="GBL96770.1"/>
    <property type="molecule type" value="Genomic_DNA"/>
</dbReference>
<reference evidence="1 2" key="1">
    <citation type="journal article" date="2019" name="Sci. Rep.">
        <title>Orb-weaving spider Araneus ventricosus genome elucidates the spidroin gene catalogue.</title>
        <authorList>
            <person name="Kono N."/>
            <person name="Nakamura H."/>
            <person name="Ohtoshi R."/>
            <person name="Moran D.A.P."/>
            <person name="Shinohara A."/>
            <person name="Yoshida Y."/>
            <person name="Fujiwara M."/>
            <person name="Mori M."/>
            <person name="Tomita M."/>
            <person name="Arakawa K."/>
        </authorList>
    </citation>
    <scope>NUCLEOTIDE SEQUENCE [LARGE SCALE GENOMIC DNA]</scope>
</reference>
<protein>
    <submittedName>
        <fullName evidence="1">Uncharacterized protein</fullName>
    </submittedName>
</protein>
<dbReference type="Proteomes" id="UP000499080">
    <property type="component" value="Unassembled WGS sequence"/>
</dbReference>
<evidence type="ECO:0000313" key="2">
    <source>
        <dbReference type="Proteomes" id="UP000499080"/>
    </source>
</evidence>